<accession>A0A1G9LPB5</accession>
<dbReference type="STRING" id="38302.SAMN04488535_0243"/>
<organism evidence="1 2">
    <name type="scientific">Corynebacterium mycetoides</name>
    <dbReference type="NCBI Taxonomy" id="38302"/>
    <lineage>
        <taxon>Bacteria</taxon>
        <taxon>Bacillati</taxon>
        <taxon>Actinomycetota</taxon>
        <taxon>Actinomycetes</taxon>
        <taxon>Mycobacteriales</taxon>
        <taxon>Corynebacteriaceae</taxon>
        <taxon>Corynebacterium</taxon>
    </lineage>
</organism>
<keyword evidence="2" id="KW-1185">Reference proteome</keyword>
<dbReference type="Gene3D" id="3.40.1000.10">
    <property type="entry name" value="Mog1/PsbP, alpha/beta/alpha sandwich"/>
    <property type="match status" value="1"/>
</dbReference>
<dbReference type="AlphaFoldDB" id="A0A1G9LPB5"/>
<reference evidence="2" key="1">
    <citation type="submission" date="2016-10" db="EMBL/GenBank/DDBJ databases">
        <authorList>
            <person name="Varghese N."/>
            <person name="Submissions S."/>
        </authorList>
    </citation>
    <scope>NUCLEOTIDE SEQUENCE [LARGE SCALE GENOMIC DNA]</scope>
    <source>
        <strain evidence="2">DSM 20632</strain>
    </source>
</reference>
<evidence type="ECO:0000313" key="1">
    <source>
        <dbReference type="EMBL" id="SDL63561.1"/>
    </source>
</evidence>
<dbReference type="Proteomes" id="UP000199350">
    <property type="component" value="Chromosome I"/>
</dbReference>
<proteinExistence type="predicted"/>
<name>A0A1G9LPB5_9CORY</name>
<sequence length="159" mass="17236">MGTVSTRYRFDLPNDAWFIGEAPEGYDFIVAHSGNYPAFRPNIGATTVGVAPGTALATVMEDSATVTATNATNLSVGEDAMNDDGTVGRQTLSFAVEAPAGTLELTQYQVFYLLPDMVGEGRELRVLCVVMTAETRDAAELYDDFDAFLDTLRFVDEEE</sequence>
<protein>
    <submittedName>
        <fullName evidence="1">Uncharacterized protein</fullName>
    </submittedName>
</protein>
<evidence type="ECO:0000313" key="2">
    <source>
        <dbReference type="Proteomes" id="UP000199350"/>
    </source>
</evidence>
<gene>
    <name evidence="1" type="ORF">SAMN04488535_0243</name>
</gene>
<dbReference type="EMBL" id="LT629700">
    <property type="protein sequence ID" value="SDL63561.1"/>
    <property type="molecule type" value="Genomic_DNA"/>
</dbReference>